<protein>
    <submittedName>
        <fullName evidence="1">Lipoate regulatory protein YbeD</fullName>
    </submittedName>
</protein>
<evidence type="ECO:0000313" key="2">
    <source>
        <dbReference type="Proteomes" id="UP000023435"/>
    </source>
</evidence>
<dbReference type="Proteomes" id="UP000023435">
    <property type="component" value="Unassembled WGS sequence"/>
</dbReference>
<dbReference type="InterPro" id="IPR027471">
    <property type="entry name" value="YbeD-like_sf"/>
</dbReference>
<dbReference type="Pfam" id="PF04359">
    <property type="entry name" value="DUF493"/>
    <property type="match status" value="1"/>
</dbReference>
<dbReference type="Gene3D" id="3.30.70.260">
    <property type="match status" value="1"/>
</dbReference>
<name>A0A120AHL0_9GAMM</name>
<reference evidence="1 2" key="1">
    <citation type="journal article" date="2014" name="Genome Announc.">
        <title>Draft Genome Sequence of Lysobacter capsici AZ78, a Bacterium Antagonistic to Plant-Pathogenic Oomycetes.</title>
        <authorList>
            <person name="Puopolo G."/>
            <person name="Sonego P."/>
            <person name="Engelen K."/>
            <person name="Pertot I."/>
        </authorList>
    </citation>
    <scope>NUCLEOTIDE SEQUENCE [LARGE SCALE GENOMIC DNA]</scope>
    <source>
        <strain evidence="1 2">AZ78</strain>
    </source>
</reference>
<dbReference type="EMBL" id="JAJA02000001">
    <property type="protein sequence ID" value="KWS06337.1"/>
    <property type="molecule type" value="Genomic_DNA"/>
</dbReference>
<dbReference type="InterPro" id="IPR007454">
    <property type="entry name" value="UPF0250_YbeD-like"/>
</dbReference>
<organism evidence="1 2">
    <name type="scientific">Lysobacter capsici AZ78</name>
    <dbReference type="NCBI Taxonomy" id="1444315"/>
    <lineage>
        <taxon>Bacteria</taxon>
        <taxon>Pseudomonadati</taxon>
        <taxon>Pseudomonadota</taxon>
        <taxon>Gammaproteobacteria</taxon>
        <taxon>Lysobacterales</taxon>
        <taxon>Lysobacteraceae</taxon>
        <taxon>Lysobacter</taxon>
    </lineage>
</organism>
<dbReference type="NCBIfam" id="NF002066">
    <property type="entry name" value="PRK00907.1"/>
    <property type="match status" value="1"/>
</dbReference>
<gene>
    <name evidence="1" type="ORF">AZ78_3892</name>
</gene>
<dbReference type="SUPFAM" id="SSF117991">
    <property type="entry name" value="YbeD/HP0495-like"/>
    <property type="match status" value="1"/>
</dbReference>
<keyword evidence="2" id="KW-1185">Reference proteome</keyword>
<sequence>MAAMDIHSDNPDHGFQFPGTFELSAMGAADAGLEHELPRLLLGAGINVETETIQWKHSSTGKFVSVKLSFRAENRAQYDLAHQVLREHPEVKWTL</sequence>
<accession>A0A120AHL0</accession>
<comment type="caution">
    <text evidence="1">The sequence shown here is derived from an EMBL/GenBank/DDBJ whole genome shotgun (WGS) entry which is preliminary data.</text>
</comment>
<evidence type="ECO:0000313" key="1">
    <source>
        <dbReference type="EMBL" id="KWS06337.1"/>
    </source>
</evidence>
<dbReference type="AlphaFoldDB" id="A0A120AHL0"/>
<proteinExistence type="predicted"/>